<evidence type="ECO:0008006" key="3">
    <source>
        <dbReference type="Google" id="ProtNLM"/>
    </source>
</evidence>
<dbReference type="EMBL" id="RXLP01000004">
    <property type="protein sequence ID" value="TCD54836.1"/>
    <property type="molecule type" value="Genomic_DNA"/>
</dbReference>
<proteinExistence type="predicted"/>
<comment type="caution">
    <text evidence="1">The sequence shown here is derived from an EMBL/GenBank/DDBJ whole genome shotgun (WGS) entry which is preliminary data.</text>
</comment>
<dbReference type="OrthoDB" id="3243184at2"/>
<reference evidence="1 2" key="1">
    <citation type="submission" date="2018-12" db="EMBL/GenBank/DDBJ databases">
        <title>Alloscrdovia theropitheci sp. nov: a novel taxon from the feces of the bleeding-herat monkey (Theropithecus geleda).</title>
        <authorList>
            <person name="Modesto M."/>
        </authorList>
    </citation>
    <scope>NUCLEOTIDE SEQUENCE [LARGE SCALE GENOMIC DNA]</scope>
    <source>
        <strain evidence="1 2">GLDI4/2</strain>
    </source>
</reference>
<dbReference type="RefSeq" id="WP_131283186.1">
    <property type="nucleotide sequence ID" value="NZ_RXLP01000004.1"/>
</dbReference>
<evidence type="ECO:0000313" key="2">
    <source>
        <dbReference type="Proteomes" id="UP000291289"/>
    </source>
</evidence>
<organism evidence="1 2">
    <name type="scientific">Alloscardovia theropitheci</name>
    <dbReference type="NCBI Taxonomy" id="2496842"/>
    <lineage>
        <taxon>Bacteria</taxon>
        <taxon>Bacillati</taxon>
        <taxon>Actinomycetota</taxon>
        <taxon>Actinomycetes</taxon>
        <taxon>Bifidobacteriales</taxon>
        <taxon>Bifidobacteriaceae</taxon>
        <taxon>Alloscardovia</taxon>
    </lineage>
</organism>
<protein>
    <recommendedName>
        <fullName evidence="3">DUF4192 family protein</fullName>
    </recommendedName>
</protein>
<dbReference type="Proteomes" id="UP000291289">
    <property type="component" value="Unassembled WGS sequence"/>
</dbReference>
<sequence length="230" mass="26965">MNNDIKTNDTKLAVDIDENELVQFQTRYKDERNAHKRDLSLIFDVWFSQVCVVWNEALNNYDNHIRWTHDQLYQLLVGLNTHLSLRDALILSAMREIPMESLITLITEPMTRNSSELVRMTLLEVFEDNSVRPDIERVMCAIHIISDLEKITPQSFSAGLLSMKAYWLWWLGRINEAWKVNMEALSIDDKYPLSRIIFSALEHDIYPAWCRERLRKTVTTSDKASDEKSS</sequence>
<evidence type="ECO:0000313" key="1">
    <source>
        <dbReference type="EMBL" id="TCD54836.1"/>
    </source>
</evidence>
<dbReference type="AlphaFoldDB" id="A0A4R0R145"/>
<keyword evidence="2" id="KW-1185">Reference proteome</keyword>
<accession>A0A4R0R145</accession>
<gene>
    <name evidence="1" type="ORF">EJ419_01695</name>
</gene>
<name>A0A4R0R145_9BIFI</name>